<dbReference type="GO" id="GO:0008270">
    <property type="term" value="F:zinc ion binding"/>
    <property type="evidence" value="ECO:0007669"/>
    <property type="project" value="UniProtKB-KW"/>
</dbReference>
<feature type="compositionally biased region" description="Low complexity" evidence="2">
    <location>
        <begin position="146"/>
        <end position="158"/>
    </location>
</feature>
<dbReference type="AlphaFoldDB" id="A0A445EF62"/>
<organism evidence="4 5">
    <name type="scientific">Arachis hypogaea</name>
    <name type="common">Peanut</name>
    <dbReference type="NCBI Taxonomy" id="3818"/>
    <lineage>
        <taxon>Eukaryota</taxon>
        <taxon>Viridiplantae</taxon>
        <taxon>Streptophyta</taxon>
        <taxon>Embryophyta</taxon>
        <taxon>Tracheophyta</taxon>
        <taxon>Spermatophyta</taxon>
        <taxon>Magnoliopsida</taxon>
        <taxon>eudicotyledons</taxon>
        <taxon>Gunneridae</taxon>
        <taxon>Pentapetalae</taxon>
        <taxon>rosids</taxon>
        <taxon>fabids</taxon>
        <taxon>Fabales</taxon>
        <taxon>Fabaceae</taxon>
        <taxon>Papilionoideae</taxon>
        <taxon>50 kb inversion clade</taxon>
        <taxon>dalbergioids sensu lato</taxon>
        <taxon>Dalbergieae</taxon>
        <taxon>Pterocarpus clade</taxon>
        <taxon>Arachis</taxon>
    </lineage>
</organism>
<feature type="domain" description="CCHC-type" evidence="3">
    <location>
        <begin position="62"/>
        <end position="78"/>
    </location>
</feature>
<accession>A0A445EF62</accession>
<evidence type="ECO:0000256" key="1">
    <source>
        <dbReference type="PROSITE-ProRule" id="PRU00047"/>
    </source>
</evidence>
<keyword evidence="5" id="KW-1185">Reference proteome</keyword>
<keyword evidence="1" id="KW-0863">Zinc-finger</keyword>
<gene>
    <name evidence="4" type="ORF">Ahy_A02g008681</name>
</gene>
<evidence type="ECO:0000313" key="5">
    <source>
        <dbReference type="Proteomes" id="UP000289738"/>
    </source>
</evidence>
<dbReference type="Gene3D" id="4.10.60.10">
    <property type="entry name" value="Zinc finger, CCHC-type"/>
    <property type="match status" value="1"/>
</dbReference>
<name>A0A445EF62_ARAHY</name>
<dbReference type="GO" id="GO:0003676">
    <property type="term" value="F:nucleic acid binding"/>
    <property type="evidence" value="ECO:0007669"/>
    <property type="project" value="InterPro"/>
</dbReference>
<sequence>MVDYGGVQKNGQELWEKTGSPAPVPPLIKPKPGRPTTKRRKDKAEGPTGTKTKMKRKYNPIRCMYCGEVGHNKRTCSKKKQDDAQEKARLMQLQLAVVPPPQATPDPEAKNVNDTQSIQTLPAVAPAAPDEQTEIHVSQDAQLPLTQQSQTSTNVTQTRGRGRPPKFHVTRARAKRNASPKPVAPGPVAVSAETIKGSSSATAKKLASFMTFVPTPGFKPPRKKRHGIN</sequence>
<protein>
    <recommendedName>
        <fullName evidence="3">CCHC-type domain-containing protein</fullName>
    </recommendedName>
</protein>
<evidence type="ECO:0000259" key="3">
    <source>
        <dbReference type="PROSITE" id="PS50158"/>
    </source>
</evidence>
<dbReference type="InterPro" id="IPR001878">
    <property type="entry name" value="Znf_CCHC"/>
</dbReference>
<feature type="compositionally biased region" description="Polar residues" evidence="2">
    <location>
        <begin position="135"/>
        <end position="145"/>
    </location>
</feature>
<reference evidence="4 5" key="1">
    <citation type="submission" date="2019-01" db="EMBL/GenBank/DDBJ databases">
        <title>Sequencing of cultivated peanut Arachis hypogaea provides insights into genome evolution and oil improvement.</title>
        <authorList>
            <person name="Chen X."/>
        </authorList>
    </citation>
    <scope>NUCLEOTIDE SEQUENCE [LARGE SCALE GENOMIC DNA]</scope>
    <source>
        <strain evidence="5">cv. Fuhuasheng</strain>
        <tissue evidence="4">Leaves</tissue>
    </source>
</reference>
<evidence type="ECO:0000313" key="4">
    <source>
        <dbReference type="EMBL" id="RYR74077.1"/>
    </source>
</evidence>
<keyword evidence="1" id="KW-0479">Metal-binding</keyword>
<dbReference type="InterPro" id="IPR036875">
    <property type="entry name" value="Znf_CCHC_sf"/>
</dbReference>
<keyword evidence="1" id="KW-0862">Zinc</keyword>
<proteinExistence type="predicted"/>
<dbReference type="PROSITE" id="PS50158">
    <property type="entry name" value="ZF_CCHC"/>
    <property type="match status" value="1"/>
</dbReference>
<comment type="caution">
    <text evidence="4">The sequence shown here is derived from an EMBL/GenBank/DDBJ whole genome shotgun (WGS) entry which is preliminary data.</text>
</comment>
<feature type="region of interest" description="Disordered" evidence="2">
    <location>
        <begin position="1"/>
        <end position="56"/>
    </location>
</feature>
<dbReference type="SUPFAM" id="SSF57756">
    <property type="entry name" value="Retrovirus zinc finger-like domains"/>
    <property type="match status" value="1"/>
</dbReference>
<feature type="compositionally biased region" description="Basic residues" evidence="2">
    <location>
        <begin position="160"/>
        <end position="178"/>
    </location>
</feature>
<dbReference type="Proteomes" id="UP000289738">
    <property type="component" value="Chromosome A02"/>
</dbReference>
<feature type="region of interest" description="Disordered" evidence="2">
    <location>
        <begin position="119"/>
        <end position="188"/>
    </location>
</feature>
<dbReference type="EMBL" id="SDMP01000002">
    <property type="protein sequence ID" value="RYR74077.1"/>
    <property type="molecule type" value="Genomic_DNA"/>
</dbReference>
<evidence type="ECO:0000256" key="2">
    <source>
        <dbReference type="SAM" id="MobiDB-lite"/>
    </source>
</evidence>